<feature type="region of interest" description="Disordered" evidence="1">
    <location>
        <begin position="1"/>
        <end position="46"/>
    </location>
</feature>
<proteinExistence type="predicted"/>
<sequence length="72" mass="8846">MYKEEKSKNKREKKEKEKRLGERERKRKRKRERERELRENQKLGESIASARSYSIIEICQERKTENDAASYV</sequence>
<accession>A0A4Z1IJZ0</accession>
<reference evidence="2 3" key="1">
    <citation type="submission" date="2017-12" db="EMBL/GenBank/DDBJ databases">
        <title>Comparative genomics of Botrytis spp.</title>
        <authorList>
            <person name="Valero-Jimenez C.A."/>
            <person name="Tapia P."/>
            <person name="Veloso J."/>
            <person name="Silva-Moreno E."/>
            <person name="Staats M."/>
            <person name="Valdes J.H."/>
            <person name="Van Kan J.A.L."/>
        </authorList>
    </citation>
    <scope>NUCLEOTIDE SEQUENCE [LARGE SCALE GENOMIC DNA]</scope>
    <source>
        <strain evidence="2 3">MUCL11595</strain>
    </source>
</reference>
<evidence type="ECO:0000256" key="1">
    <source>
        <dbReference type="SAM" id="MobiDB-lite"/>
    </source>
</evidence>
<dbReference type="EMBL" id="PQXN01000071">
    <property type="protein sequence ID" value="TGO56993.1"/>
    <property type="molecule type" value="Genomic_DNA"/>
</dbReference>
<keyword evidence="3" id="KW-1185">Reference proteome</keyword>
<feature type="compositionally biased region" description="Basic and acidic residues" evidence="1">
    <location>
        <begin position="33"/>
        <end position="42"/>
    </location>
</feature>
<comment type="caution">
    <text evidence="2">The sequence shown here is derived from an EMBL/GenBank/DDBJ whole genome shotgun (WGS) entry which is preliminary data.</text>
</comment>
<evidence type="ECO:0000313" key="2">
    <source>
        <dbReference type="EMBL" id="TGO56993.1"/>
    </source>
</evidence>
<dbReference type="Proteomes" id="UP000297527">
    <property type="component" value="Unassembled WGS sequence"/>
</dbReference>
<dbReference type="AlphaFoldDB" id="A0A4Z1IJZ0"/>
<gene>
    <name evidence="2" type="ORF">BCON_0071g00260</name>
</gene>
<feature type="compositionally biased region" description="Basic and acidic residues" evidence="1">
    <location>
        <begin position="1"/>
        <end position="24"/>
    </location>
</feature>
<organism evidence="2 3">
    <name type="scientific">Botryotinia convoluta</name>
    <dbReference type="NCBI Taxonomy" id="54673"/>
    <lineage>
        <taxon>Eukaryota</taxon>
        <taxon>Fungi</taxon>
        <taxon>Dikarya</taxon>
        <taxon>Ascomycota</taxon>
        <taxon>Pezizomycotina</taxon>
        <taxon>Leotiomycetes</taxon>
        <taxon>Helotiales</taxon>
        <taxon>Sclerotiniaceae</taxon>
        <taxon>Botryotinia</taxon>
    </lineage>
</organism>
<evidence type="ECO:0000313" key="3">
    <source>
        <dbReference type="Proteomes" id="UP000297527"/>
    </source>
</evidence>
<name>A0A4Z1IJZ0_9HELO</name>
<protein>
    <submittedName>
        <fullName evidence="2">Uncharacterized protein</fullName>
    </submittedName>
</protein>